<dbReference type="Pfam" id="PF00932">
    <property type="entry name" value="LTD"/>
    <property type="match status" value="1"/>
</dbReference>
<dbReference type="GO" id="GO:0006508">
    <property type="term" value="P:proteolysis"/>
    <property type="evidence" value="ECO:0007669"/>
    <property type="project" value="UniProtKB-KW"/>
</dbReference>
<name>A0A134BAR4_9PORP</name>
<dbReference type="PROSITE" id="PS51841">
    <property type="entry name" value="LTD"/>
    <property type="match status" value="1"/>
</dbReference>
<evidence type="ECO:0000256" key="2">
    <source>
        <dbReference type="ARBA" id="ARBA00022670"/>
    </source>
</evidence>
<gene>
    <name evidence="8" type="ORF">HMPREF3185_00670</name>
</gene>
<evidence type="ECO:0000256" key="3">
    <source>
        <dbReference type="ARBA" id="ARBA00022807"/>
    </source>
</evidence>
<dbReference type="AlphaFoldDB" id="A0A134BAR4"/>
<keyword evidence="2" id="KW-0645">Protease</keyword>
<comment type="caution">
    <text evidence="8">The sequence shown here is derived from an EMBL/GenBank/DDBJ whole genome shotgun (WGS) entry which is preliminary data.</text>
</comment>
<dbReference type="RefSeq" id="WP_060935116.1">
    <property type="nucleotide sequence ID" value="NZ_KQ960432.1"/>
</dbReference>
<dbReference type="PATRIC" id="fig|322095.3.peg.663"/>
<dbReference type="Pfam" id="PF13004">
    <property type="entry name" value="BACON"/>
    <property type="match status" value="1"/>
</dbReference>
<evidence type="ECO:0000256" key="4">
    <source>
        <dbReference type="ARBA" id="ARBA00023026"/>
    </source>
</evidence>
<feature type="compositionally biased region" description="Pro residues" evidence="5">
    <location>
        <begin position="396"/>
        <end position="414"/>
    </location>
</feature>
<evidence type="ECO:0000256" key="6">
    <source>
        <dbReference type="SAM" id="SignalP"/>
    </source>
</evidence>
<dbReference type="EMBL" id="LSDK01000050">
    <property type="protein sequence ID" value="KXB77014.1"/>
    <property type="molecule type" value="Genomic_DNA"/>
</dbReference>
<feature type="domain" description="LTD" evidence="7">
    <location>
        <begin position="407"/>
        <end position="533"/>
    </location>
</feature>
<dbReference type="InterPro" id="IPR001322">
    <property type="entry name" value="Lamin_tail_dom"/>
</dbReference>
<keyword evidence="6" id="KW-0732">Signal</keyword>
<keyword evidence="3" id="KW-0378">Hydrolase</keyword>
<comment type="similarity">
    <text evidence="1">Belongs to the peptidase C25 family.</text>
</comment>
<dbReference type="Proteomes" id="UP000070224">
    <property type="component" value="Unassembled WGS sequence"/>
</dbReference>
<dbReference type="Pfam" id="PF18942">
    <property type="entry name" value="DUF5689"/>
    <property type="match status" value="1"/>
</dbReference>
<dbReference type="OrthoDB" id="1014656at2"/>
<evidence type="ECO:0000256" key="1">
    <source>
        <dbReference type="ARBA" id="ARBA00006067"/>
    </source>
</evidence>
<feature type="chain" id="PRO_5007462219" description="LTD domain-containing protein" evidence="6">
    <location>
        <begin position="23"/>
        <end position="584"/>
    </location>
</feature>
<proteinExistence type="inferred from homology"/>
<reference evidence="9" key="1">
    <citation type="submission" date="2016-01" db="EMBL/GenBank/DDBJ databases">
        <authorList>
            <person name="Mitreva M."/>
            <person name="Pepin K.H."/>
            <person name="Mihindukulasuriya K.A."/>
            <person name="Fulton R."/>
            <person name="Fronick C."/>
            <person name="O'Laughlin M."/>
            <person name="Miner T."/>
            <person name="Herter B."/>
            <person name="Rosa B.A."/>
            <person name="Cordes M."/>
            <person name="Tomlinson C."/>
            <person name="Wollam A."/>
            <person name="Palsikar V.B."/>
            <person name="Mardis E.R."/>
            <person name="Wilson R.K."/>
        </authorList>
    </citation>
    <scope>NUCLEOTIDE SEQUENCE [LARGE SCALE GENOMIC DNA]</scope>
    <source>
        <strain evidence="9">KA00683</strain>
    </source>
</reference>
<keyword evidence="9" id="KW-1185">Reference proteome</keyword>
<dbReference type="STRING" id="322095.HMPREF3185_00670"/>
<evidence type="ECO:0000313" key="9">
    <source>
        <dbReference type="Proteomes" id="UP000070224"/>
    </source>
</evidence>
<accession>A0A134BAR4</accession>
<evidence type="ECO:0000313" key="8">
    <source>
        <dbReference type="EMBL" id="KXB77014.1"/>
    </source>
</evidence>
<protein>
    <recommendedName>
        <fullName evidence="7">LTD domain-containing protein</fullName>
    </recommendedName>
</protein>
<dbReference type="InterPro" id="IPR043744">
    <property type="entry name" value="DUF5689"/>
</dbReference>
<evidence type="ECO:0000259" key="7">
    <source>
        <dbReference type="PROSITE" id="PS51841"/>
    </source>
</evidence>
<dbReference type="PROSITE" id="PS51257">
    <property type="entry name" value="PROKAR_LIPOPROTEIN"/>
    <property type="match status" value="1"/>
</dbReference>
<organism evidence="8 9">
    <name type="scientific">Porphyromonas somerae</name>
    <dbReference type="NCBI Taxonomy" id="322095"/>
    <lineage>
        <taxon>Bacteria</taxon>
        <taxon>Pseudomonadati</taxon>
        <taxon>Bacteroidota</taxon>
        <taxon>Bacteroidia</taxon>
        <taxon>Bacteroidales</taxon>
        <taxon>Porphyromonadaceae</taxon>
        <taxon>Porphyromonas</taxon>
    </lineage>
</organism>
<dbReference type="GO" id="GO:0008234">
    <property type="term" value="F:cysteine-type peptidase activity"/>
    <property type="evidence" value="ECO:0007669"/>
    <property type="project" value="UniProtKB-KW"/>
</dbReference>
<feature type="signal peptide" evidence="6">
    <location>
        <begin position="1"/>
        <end position="22"/>
    </location>
</feature>
<feature type="region of interest" description="Disordered" evidence="5">
    <location>
        <begin position="386"/>
        <end position="417"/>
    </location>
</feature>
<dbReference type="CDD" id="cd14948">
    <property type="entry name" value="BACON"/>
    <property type="match status" value="1"/>
</dbReference>
<keyword evidence="3" id="KW-0788">Thiol protease</keyword>
<dbReference type="InterPro" id="IPR024361">
    <property type="entry name" value="BACON"/>
</dbReference>
<dbReference type="Gene3D" id="2.60.40.10">
    <property type="entry name" value="Immunoglobulins"/>
    <property type="match status" value="1"/>
</dbReference>
<evidence type="ECO:0000256" key="5">
    <source>
        <dbReference type="SAM" id="MobiDB-lite"/>
    </source>
</evidence>
<dbReference type="InterPro" id="IPR013783">
    <property type="entry name" value="Ig-like_fold"/>
</dbReference>
<keyword evidence="4" id="KW-0843">Virulence</keyword>
<sequence length="584" mass="62049">MTTSKITRWTLLLASCATLSLASCKDNDDAYERPSISVTQLTKDSNGNTLIGKDESTATLHIRTNRSWTATTALDWLSISPESGDAGERDVTIKVLKNTSGATRQGQFAFKAGNETLYYTITQAGDGSAVITPGKDQPTPNLPSNPTTVDGAALAAFIEKYDKGQSVTVDEETTFKAVLLSDITANNMTSLKNIVVQAGEVGITLRLNANASKDWRPGAVFTIKTKGTKVGRYQDGSLQIDYTGLNDAASMVTPTGEVATITPKAVTFADIYAGKYDNILVAVDGAQFKTPGKELNPNKPAQGKTSAGSYFNALTDCATQVTAGVSDLSVAISYYSTFKTTIASDKNGRIVGIIQRSVTTNKTSGQSTKHYNLWPRTADDLAGLTGERCTEGTAPTPTPSPDPTPTPTPTPTPPATSGDLIISAYIEGLGNEKYIQISNPTDQEIDLSAYTLLVKNFGKDNKATEGKFAESRIALTGKLAAGASLVLRHEQAKVYTAGTIADFSFNGNDPVALLKGTATIDQIGNGMETAWIDSDKKFAGADIVLHRIASVKAPSATFSADQWERVAITKENQEATIKSYLGKR</sequence>